<keyword evidence="3" id="KW-1185">Reference proteome</keyword>
<evidence type="ECO:0000256" key="1">
    <source>
        <dbReference type="SAM" id="SignalP"/>
    </source>
</evidence>
<dbReference type="RefSeq" id="WP_135205275.1">
    <property type="nucleotide sequence ID" value="NZ_SPVF01000006.1"/>
</dbReference>
<proteinExistence type="predicted"/>
<sequence>MRIVSVAVLAVLAGAAAGAAGQSSMQTEPGAPAQLAGVNVTGQRTPLSHYYVAPEQVHEISGAYLMSNNATAKISDRRSKLYVDFDGRVTELQAVGENLYVSRGNDMSLQYKPESFGAGMVLTYVPRESMAQANPDRVTLYASRER</sequence>
<dbReference type="OrthoDB" id="8757673at2"/>
<organism evidence="2 3">
    <name type="scientific">Zemynaea arenosa</name>
    <dbReference type="NCBI Taxonomy" id="2561931"/>
    <lineage>
        <taxon>Bacteria</taxon>
        <taxon>Pseudomonadati</taxon>
        <taxon>Pseudomonadota</taxon>
        <taxon>Betaproteobacteria</taxon>
        <taxon>Burkholderiales</taxon>
        <taxon>Oxalobacteraceae</taxon>
        <taxon>Telluria group</taxon>
        <taxon>Zemynaea</taxon>
    </lineage>
</organism>
<protein>
    <submittedName>
        <fullName evidence="2">Uncharacterized protein</fullName>
    </submittedName>
</protein>
<name>A0A4Y9SZU7_9BURK</name>
<dbReference type="AlphaFoldDB" id="A0A4Y9SZU7"/>
<dbReference type="Proteomes" id="UP000298438">
    <property type="component" value="Unassembled WGS sequence"/>
</dbReference>
<gene>
    <name evidence="2" type="ORF">E4L96_00470</name>
</gene>
<evidence type="ECO:0000313" key="2">
    <source>
        <dbReference type="EMBL" id="TFW30266.1"/>
    </source>
</evidence>
<dbReference type="EMBL" id="SPVF01000006">
    <property type="protein sequence ID" value="TFW30266.1"/>
    <property type="molecule type" value="Genomic_DNA"/>
</dbReference>
<feature type="signal peptide" evidence="1">
    <location>
        <begin position="1"/>
        <end position="19"/>
    </location>
</feature>
<feature type="chain" id="PRO_5021384833" evidence="1">
    <location>
        <begin position="20"/>
        <end position="146"/>
    </location>
</feature>
<comment type="caution">
    <text evidence="2">The sequence shown here is derived from an EMBL/GenBank/DDBJ whole genome shotgun (WGS) entry which is preliminary data.</text>
</comment>
<keyword evidence="1" id="KW-0732">Signal</keyword>
<evidence type="ECO:0000313" key="3">
    <source>
        <dbReference type="Proteomes" id="UP000298438"/>
    </source>
</evidence>
<accession>A0A4Y9SZU7</accession>
<reference evidence="2 3" key="1">
    <citation type="submission" date="2019-03" db="EMBL/GenBank/DDBJ databases">
        <title>Draft Genome Sequence of Massilia arenosa sp. nov., a Novel Massilia Species Isolated from a Sandy-loam Maize Soil.</title>
        <authorList>
            <person name="Raths R."/>
            <person name="Peta V."/>
            <person name="Bucking H."/>
        </authorList>
    </citation>
    <scope>NUCLEOTIDE SEQUENCE [LARGE SCALE GENOMIC DNA]</scope>
    <source>
        <strain evidence="2 3">MC02</strain>
    </source>
</reference>